<sequence>MKEGTIMADQGRYYQPHDTKDAMRYVEKLFNQYKDAPLTDELLRYNQKLMTYLTVSVVNEAQQEGQPERAKTAQAMAQAMAEWVRIKALGRPFVGEMRHFKIVDPRQHVHVKNRHVKGHKRQPTMRKMMR</sequence>
<accession>A0A0R1FCC9</accession>
<dbReference type="EMBL" id="AZCN01000001">
    <property type="protein sequence ID" value="KRK19340.1"/>
    <property type="molecule type" value="Genomic_DNA"/>
</dbReference>
<evidence type="ECO:0000313" key="2">
    <source>
        <dbReference type="Proteomes" id="UP000051181"/>
    </source>
</evidence>
<organism evidence="1 2">
    <name type="scientific">Loigolactobacillus coryniformis subsp. coryniformis KCTC 3167 = DSM 20001</name>
    <dbReference type="NCBI Taxonomy" id="913848"/>
    <lineage>
        <taxon>Bacteria</taxon>
        <taxon>Bacillati</taxon>
        <taxon>Bacillota</taxon>
        <taxon>Bacilli</taxon>
        <taxon>Lactobacillales</taxon>
        <taxon>Lactobacillaceae</taxon>
        <taxon>Loigolactobacillus</taxon>
    </lineage>
</organism>
<dbReference type="eggNOG" id="ENOG5030UP0">
    <property type="taxonomic scope" value="Bacteria"/>
</dbReference>
<evidence type="ECO:0000313" key="1">
    <source>
        <dbReference type="EMBL" id="KRK19340.1"/>
    </source>
</evidence>
<dbReference type="AlphaFoldDB" id="A0A0R1FCC9"/>
<name>A0A0R1FCC9_9LACO</name>
<comment type="caution">
    <text evidence="1">The sequence shown here is derived from an EMBL/GenBank/DDBJ whole genome shotgun (WGS) entry which is preliminary data.</text>
</comment>
<protein>
    <submittedName>
        <fullName evidence="1">Uncharacterized protein</fullName>
    </submittedName>
</protein>
<dbReference type="Proteomes" id="UP000051181">
    <property type="component" value="Unassembled WGS sequence"/>
</dbReference>
<gene>
    <name evidence="1" type="ORF">FD22_GL000085</name>
</gene>
<reference evidence="1 2" key="1">
    <citation type="journal article" date="2015" name="Genome Announc.">
        <title>Expanding the biotechnology potential of lactobacilli through comparative genomics of 213 strains and associated genera.</title>
        <authorList>
            <person name="Sun Z."/>
            <person name="Harris H.M."/>
            <person name="McCann A."/>
            <person name="Guo C."/>
            <person name="Argimon S."/>
            <person name="Zhang W."/>
            <person name="Yang X."/>
            <person name="Jeffery I.B."/>
            <person name="Cooney J.C."/>
            <person name="Kagawa T.F."/>
            <person name="Liu W."/>
            <person name="Song Y."/>
            <person name="Salvetti E."/>
            <person name="Wrobel A."/>
            <person name="Rasinkangas P."/>
            <person name="Parkhill J."/>
            <person name="Rea M.C."/>
            <person name="O'Sullivan O."/>
            <person name="Ritari J."/>
            <person name="Douillard F.P."/>
            <person name="Paul Ross R."/>
            <person name="Yang R."/>
            <person name="Briner A.E."/>
            <person name="Felis G.E."/>
            <person name="de Vos W.M."/>
            <person name="Barrangou R."/>
            <person name="Klaenhammer T.R."/>
            <person name="Caufield P.W."/>
            <person name="Cui Y."/>
            <person name="Zhang H."/>
            <person name="O'Toole P.W."/>
        </authorList>
    </citation>
    <scope>NUCLEOTIDE SEQUENCE [LARGE SCALE GENOMIC DNA]</scope>
    <source>
        <strain evidence="1 2">DSM 20001</strain>
    </source>
</reference>
<dbReference type="PATRIC" id="fig|913848.6.peg.83"/>
<proteinExistence type="predicted"/>